<dbReference type="AlphaFoldDB" id="A0A517N4U5"/>
<reference evidence="1 2" key="1">
    <citation type="submission" date="2019-02" db="EMBL/GenBank/DDBJ databases">
        <title>Deep-cultivation of Planctomycetes and their phenomic and genomic characterization uncovers novel biology.</title>
        <authorList>
            <person name="Wiegand S."/>
            <person name="Jogler M."/>
            <person name="Boedeker C."/>
            <person name="Pinto D."/>
            <person name="Vollmers J."/>
            <person name="Rivas-Marin E."/>
            <person name="Kohn T."/>
            <person name="Peeters S.H."/>
            <person name="Heuer A."/>
            <person name="Rast P."/>
            <person name="Oberbeckmann S."/>
            <person name="Bunk B."/>
            <person name="Jeske O."/>
            <person name="Meyerdierks A."/>
            <person name="Storesund J.E."/>
            <person name="Kallscheuer N."/>
            <person name="Luecker S."/>
            <person name="Lage O.M."/>
            <person name="Pohl T."/>
            <person name="Merkel B.J."/>
            <person name="Hornburger P."/>
            <person name="Mueller R.-W."/>
            <person name="Bruemmer F."/>
            <person name="Labrenz M."/>
            <person name="Spormann A.M."/>
            <person name="Op den Camp H."/>
            <person name="Overmann J."/>
            <person name="Amann R."/>
            <person name="Jetten M.S.M."/>
            <person name="Mascher T."/>
            <person name="Medema M.H."/>
            <person name="Devos D.P."/>
            <person name="Kaster A.-K."/>
            <person name="Ovreas L."/>
            <person name="Rohde M."/>
            <person name="Galperin M.Y."/>
            <person name="Jogler C."/>
        </authorList>
    </citation>
    <scope>NUCLEOTIDE SEQUENCE [LARGE SCALE GENOMIC DNA]</scope>
    <source>
        <strain evidence="1 2">K22_7</strain>
    </source>
</reference>
<proteinExistence type="predicted"/>
<dbReference type="KEGG" id="rlc:K227x_05260"/>
<evidence type="ECO:0000313" key="2">
    <source>
        <dbReference type="Proteomes" id="UP000318538"/>
    </source>
</evidence>
<organism evidence="1 2">
    <name type="scientific">Rubripirellula lacrimiformis</name>
    <dbReference type="NCBI Taxonomy" id="1930273"/>
    <lineage>
        <taxon>Bacteria</taxon>
        <taxon>Pseudomonadati</taxon>
        <taxon>Planctomycetota</taxon>
        <taxon>Planctomycetia</taxon>
        <taxon>Pirellulales</taxon>
        <taxon>Pirellulaceae</taxon>
        <taxon>Rubripirellula</taxon>
    </lineage>
</organism>
<dbReference type="RefSeq" id="WP_218933718.1">
    <property type="nucleotide sequence ID" value="NZ_CP036525.1"/>
</dbReference>
<evidence type="ECO:0000313" key="1">
    <source>
        <dbReference type="EMBL" id="QDT02155.1"/>
    </source>
</evidence>
<gene>
    <name evidence="1" type="ORF">K227x_05260</name>
</gene>
<dbReference type="EMBL" id="CP036525">
    <property type="protein sequence ID" value="QDT02155.1"/>
    <property type="molecule type" value="Genomic_DNA"/>
</dbReference>
<accession>A0A517N4U5</accession>
<name>A0A517N4U5_9BACT</name>
<keyword evidence="2" id="KW-1185">Reference proteome</keyword>
<protein>
    <submittedName>
        <fullName evidence="1">Uncharacterized protein</fullName>
    </submittedName>
</protein>
<dbReference type="Proteomes" id="UP000318538">
    <property type="component" value="Chromosome"/>
</dbReference>
<sequence>MPWGPNVFKRVALNKEMTSSGAAYACHVPKSVVDQRAASPHLMSC</sequence>